<reference evidence="1 2" key="2">
    <citation type="journal article" date="2013" name="Plant Cell Physiol.">
        <title>Rice Annotation Project Database (RAP-DB): an integrative and interactive database for rice genomics.</title>
        <authorList>
            <person name="Sakai H."/>
            <person name="Lee S.S."/>
            <person name="Tanaka T."/>
            <person name="Numa H."/>
            <person name="Kim J."/>
            <person name="Kawahara Y."/>
            <person name="Wakimoto H."/>
            <person name="Yang C.C."/>
            <person name="Iwamoto M."/>
            <person name="Abe T."/>
            <person name="Yamada Y."/>
            <person name="Muto A."/>
            <person name="Inokuchi H."/>
            <person name="Ikemura T."/>
            <person name="Matsumoto T."/>
            <person name="Sasaki T."/>
            <person name="Itoh T."/>
        </authorList>
    </citation>
    <scope>NUCLEOTIDE SEQUENCE [LARGE SCALE GENOMIC DNA]</scope>
    <source>
        <strain evidence="2">cv. Nipponbare</strain>
    </source>
</reference>
<reference evidence="1 2" key="3">
    <citation type="journal article" date="2013" name="Rice">
        <title>Improvement of the Oryza sativa Nipponbare reference genome using next generation sequence and optical map data.</title>
        <authorList>
            <person name="Kawahara Y."/>
            <person name="de la Bastide M."/>
            <person name="Hamilton J.P."/>
            <person name="Kanamori H."/>
            <person name="McCombie W.R."/>
            <person name="Ouyang S."/>
            <person name="Schwartz D.C."/>
            <person name="Tanaka T."/>
            <person name="Wu J."/>
            <person name="Zhou S."/>
            <person name="Childs K.L."/>
            <person name="Davidson R.M."/>
            <person name="Lin H."/>
            <person name="Quesada-Ocampo L."/>
            <person name="Vaillancourt B."/>
            <person name="Sakai H."/>
            <person name="Lee S.S."/>
            <person name="Kim J."/>
            <person name="Numa H."/>
            <person name="Itoh T."/>
            <person name="Buell C.R."/>
            <person name="Matsumoto T."/>
        </authorList>
    </citation>
    <scope>NUCLEOTIDE SEQUENCE [LARGE SCALE GENOMIC DNA]</scope>
    <source>
        <strain evidence="2">cv. Nipponbare</strain>
    </source>
</reference>
<feature type="non-terminal residue" evidence="1">
    <location>
        <position position="298"/>
    </location>
</feature>
<dbReference type="Gramene" id="Os06t0715350-00">
    <property type="protein sequence ID" value="Os06t0715350-00"/>
    <property type="gene ID" value="Os06g0715350"/>
</dbReference>
<proteinExistence type="predicted"/>
<dbReference type="PaxDb" id="39947-A0A0P0X149"/>
<sequence length="298" mass="31972">MDDSESCYYLGLGEFAQVGRREALPAAAQLRLPGALHVVAVNRGEERRCHRVLDGGVTVIITHLGSGALVVPAEVSRVAQVGEVLVLAGGVGEVAVVAGGVVEPARRPEELVLVRGGVVERAELRERPGVGSPVLVGEGEQPLAVVQERRRVRLVDRLVHQRRRRHGRRRLRRHVAAGGLGRDLGQWPLLLHLLRPLPALIIRSFDDDHLDVEDVVGGVGIDEVIHDPIQRVNGGVALVGGAHGVAVLEDGPREHGGRERHGESELHVVAGVVHPLGEINPGLLAVVQRRVTSPVDRV</sequence>
<name>A0A0P0X149_ORYSJ</name>
<accession>A0A0P0X149</accession>
<keyword evidence="2" id="KW-1185">Reference proteome</keyword>
<reference evidence="2" key="1">
    <citation type="journal article" date="2005" name="Nature">
        <title>The map-based sequence of the rice genome.</title>
        <authorList>
            <consortium name="International rice genome sequencing project (IRGSP)"/>
            <person name="Matsumoto T."/>
            <person name="Wu J."/>
            <person name="Kanamori H."/>
            <person name="Katayose Y."/>
            <person name="Fujisawa M."/>
            <person name="Namiki N."/>
            <person name="Mizuno H."/>
            <person name="Yamamoto K."/>
            <person name="Antonio B.A."/>
            <person name="Baba T."/>
            <person name="Sakata K."/>
            <person name="Nagamura Y."/>
            <person name="Aoki H."/>
            <person name="Arikawa K."/>
            <person name="Arita K."/>
            <person name="Bito T."/>
            <person name="Chiden Y."/>
            <person name="Fujitsuka N."/>
            <person name="Fukunaka R."/>
            <person name="Hamada M."/>
            <person name="Harada C."/>
            <person name="Hayashi A."/>
            <person name="Hijishita S."/>
            <person name="Honda M."/>
            <person name="Hosokawa S."/>
            <person name="Ichikawa Y."/>
            <person name="Idonuma A."/>
            <person name="Iijima M."/>
            <person name="Ikeda M."/>
            <person name="Ikeno M."/>
            <person name="Ito K."/>
            <person name="Ito S."/>
            <person name="Ito T."/>
            <person name="Ito Y."/>
            <person name="Ito Y."/>
            <person name="Iwabuchi A."/>
            <person name="Kamiya K."/>
            <person name="Karasawa W."/>
            <person name="Kurita K."/>
            <person name="Katagiri S."/>
            <person name="Kikuta A."/>
            <person name="Kobayashi H."/>
            <person name="Kobayashi N."/>
            <person name="Machita K."/>
            <person name="Maehara T."/>
            <person name="Masukawa M."/>
            <person name="Mizubayashi T."/>
            <person name="Mukai Y."/>
            <person name="Nagasaki H."/>
            <person name="Nagata Y."/>
            <person name="Naito S."/>
            <person name="Nakashima M."/>
            <person name="Nakama Y."/>
            <person name="Nakamichi Y."/>
            <person name="Nakamura M."/>
            <person name="Meguro A."/>
            <person name="Negishi M."/>
            <person name="Ohta I."/>
            <person name="Ohta T."/>
            <person name="Okamoto M."/>
            <person name="Ono N."/>
            <person name="Saji S."/>
            <person name="Sakaguchi M."/>
            <person name="Sakai K."/>
            <person name="Shibata M."/>
            <person name="Shimokawa T."/>
            <person name="Song J."/>
            <person name="Takazaki Y."/>
            <person name="Terasawa K."/>
            <person name="Tsugane M."/>
            <person name="Tsuji K."/>
            <person name="Ueda S."/>
            <person name="Waki K."/>
            <person name="Yamagata H."/>
            <person name="Yamamoto M."/>
            <person name="Yamamoto S."/>
            <person name="Yamane H."/>
            <person name="Yoshiki S."/>
            <person name="Yoshihara R."/>
            <person name="Yukawa K."/>
            <person name="Zhong H."/>
            <person name="Yano M."/>
            <person name="Yuan Q."/>
            <person name="Ouyang S."/>
            <person name="Liu J."/>
            <person name="Jones K.M."/>
            <person name="Gansberger K."/>
            <person name="Moffat K."/>
            <person name="Hill J."/>
            <person name="Bera J."/>
            <person name="Fadrosh D."/>
            <person name="Jin S."/>
            <person name="Johri S."/>
            <person name="Kim M."/>
            <person name="Overton L."/>
            <person name="Reardon M."/>
            <person name="Tsitrin T."/>
            <person name="Vuong H."/>
            <person name="Weaver B."/>
            <person name="Ciecko A."/>
            <person name="Tallon L."/>
            <person name="Jackson J."/>
            <person name="Pai G."/>
            <person name="Aken S.V."/>
            <person name="Utterback T."/>
            <person name="Reidmuller S."/>
            <person name="Feldblyum T."/>
            <person name="Hsiao J."/>
            <person name="Zismann V."/>
            <person name="Iobst S."/>
            <person name="de Vazeille A.R."/>
            <person name="Buell C.R."/>
            <person name="Ying K."/>
            <person name="Li Y."/>
            <person name="Lu T."/>
            <person name="Huang Y."/>
            <person name="Zhao Q."/>
            <person name="Feng Q."/>
            <person name="Zhang L."/>
            <person name="Zhu J."/>
            <person name="Weng Q."/>
            <person name="Mu J."/>
            <person name="Lu Y."/>
            <person name="Fan D."/>
            <person name="Liu Y."/>
            <person name="Guan J."/>
            <person name="Zhang Y."/>
            <person name="Yu S."/>
            <person name="Liu X."/>
            <person name="Zhang Y."/>
            <person name="Hong G."/>
            <person name="Han B."/>
            <person name="Choisne N."/>
            <person name="Demange N."/>
            <person name="Orjeda G."/>
            <person name="Samain S."/>
            <person name="Cattolico L."/>
            <person name="Pelletier E."/>
            <person name="Couloux A."/>
            <person name="Segurens B."/>
            <person name="Wincker P."/>
            <person name="D'Hont A."/>
            <person name="Scarpelli C."/>
            <person name="Weissenbach J."/>
            <person name="Salanoubat M."/>
            <person name="Quetier F."/>
            <person name="Yu Y."/>
            <person name="Kim H.R."/>
            <person name="Rambo T."/>
            <person name="Currie J."/>
            <person name="Collura K."/>
            <person name="Luo M."/>
            <person name="Yang T."/>
            <person name="Ammiraju J.S.S."/>
            <person name="Engler F."/>
            <person name="Soderlund C."/>
            <person name="Wing R.A."/>
            <person name="Palmer L.E."/>
            <person name="de la Bastide M."/>
            <person name="Spiegel L."/>
            <person name="Nascimento L."/>
            <person name="Zutavern T."/>
            <person name="O'Shaughnessy A."/>
            <person name="Dike S."/>
            <person name="Dedhia N."/>
            <person name="Preston R."/>
            <person name="Balija V."/>
            <person name="McCombie W.R."/>
            <person name="Chow T."/>
            <person name="Chen H."/>
            <person name="Chung M."/>
            <person name="Chen C."/>
            <person name="Shaw J."/>
            <person name="Wu H."/>
            <person name="Hsiao K."/>
            <person name="Chao Y."/>
            <person name="Chu M."/>
            <person name="Cheng C."/>
            <person name="Hour A."/>
            <person name="Lee P."/>
            <person name="Lin S."/>
            <person name="Lin Y."/>
            <person name="Liou J."/>
            <person name="Liu S."/>
            <person name="Hsing Y."/>
            <person name="Raghuvanshi S."/>
            <person name="Mohanty A."/>
            <person name="Bharti A.K."/>
            <person name="Gaur A."/>
            <person name="Gupta V."/>
            <person name="Kumar D."/>
            <person name="Ravi V."/>
            <person name="Vij S."/>
            <person name="Kapur A."/>
            <person name="Khurana P."/>
            <person name="Khurana P."/>
            <person name="Khurana J.P."/>
            <person name="Tyagi A.K."/>
            <person name="Gaikwad K."/>
            <person name="Singh A."/>
            <person name="Dalal V."/>
            <person name="Srivastava S."/>
            <person name="Dixit A."/>
            <person name="Pal A.K."/>
            <person name="Ghazi I.A."/>
            <person name="Yadav M."/>
            <person name="Pandit A."/>
            <person name="Bhargava A."/>
            <person name="Sureshbabu K."/>
            <person name="Batra K."/>
            <person name="Sharma T.R."/>
            <person name="Mohapatra T."/>
            <person name="Singh N.K."/>
            <person name="Messing J."/>
            <person name="Nelson A.B."/>
            <person name="Fuks G."/>
            <person name="Kavchok S."/>
            <person name="Keizer G."/>
            <person name="Linton E."/>
            <person name="Llaca V."/>
            <person name="Song R."/>
            <person name="Tanyolac B."/>
            <person name="Young S."/>
            <person name="Ho-Il K."/>
            <person name="Hahn J.H."/>
            <person name="Sangsakoo G."/>
            <person name="Vanavichit A."/>
            <person name="de Mattos Luiz.A.T."/>
            <person name="Zimmer P.D."/>
            <person name="Malone G."/>
            <person name="Dellagostin O."/>
            <person name="de Oliveira A.C."/>
            <person name="Bevan M."/>
            <person name="Bancroft I."/>
            <person name="Minx P."/>
            <person name="Cordum H."/>
            <person name="Wilson R."/>
            <person name="Cheng Z."/>
            <person name="Jin W."/>
            <person name="Jiang J."/>
            <person name="Leong S.A."/>
            <person name="Iwama H."/>
            <person name="Gojobori T."/>
            <person name="Itoh T."/>
            <person name="Niimura Y."/>
            <person name="Fujii Y."/>
            <person name="Habara T."/>
            <person name="Sakai H."/>
            <person name="Sato Y."/>
            <person name="Wilson G."/>
            <person name="Kumar K."/>
            <person name="McCouch S."/>
            <person name="Juretic N."/>
            <person name="Hoen D."/>
            <person name="Wright S."/>
            <person name="Bruskiewich R."/>
            <person name="Bureau T."/>
            <person name="Miyao A."/>
            <person name="Hirochika H."/>
            <person name="Nishikawa T."/>
            <person name="Kadowaki K."/>
            <person name="Sugiura M."/>
            <person name="Burr B."/>
            <person name="Sasaki T."/>
        </authorList>
    </citation>
    <scope>NUCLEOTIDE SEQUENCE [LARGE SCALE GENOMIC DNA]</scope>
    <source>
        <strain evidence="2">cv. Nipponbare</strain>
    </source>
</reference>
<organism evidence="1 2">
    <name type="scientific">Oryza sativa subsp. japonica</name>
    <name type="common">Rice</name>
    <dbReference type="NCBI Taxonomy" id="39947"/>
    <lineage>
        <taxon>Eukaryota</taxon>
        <taxon>Viridiplantae</taxon>
        <taxon>Streptophyta</taxon>
        <taxon>Embryophyta</taxon>
        <taxon>Tracheophyta</taxon>
        <taxon>Spermatophyta</taxon>
        <taxon>Magnoliopsida</taxon>
        <taxon>Liliopsida</taxon>
        <taxon>Poales</taxon>
        <taxon>Poaceae</taxon>
        <taxon>BOP clade</taxon>
        <taxon>Oryzoideae</taxon>
        <taxon>Oryzeae</taxon>
        <taxon>Oryzinae</taxon>
        <taxon>Oryza</taxon>
        <taxon>Oryza sativa</taxon>
    </lineage>
</organism>
<protein>
    <submittedName>
        <fullName evidence="1">Os06g0715350 protein</fullName>
    </submittedName>
</protein>
<evidence type="ECO:0000313" key="1">
    <source>
        <dbReference type="EMBL" id="BAS99496.1"/>
    </source>
</evidence>
<evidence type="ECO:0000313" key="2">
    <source>
        <dbReference type="Proteomes" id="UP000059680"/>
    </source>
</evidence>
<dbReference type="InParanoid" id="A0A0P0X149"/>
<dbReference type="EMBL" id="AP014962">
    <property type="protein sequence ID" value="BAS99496.1"/>
    <property type="molecule type" value="Genomic_DNA"/>
</dbReference>
<dbReference type="AlphaFoldDB" id="A0A0P0X149"/>
<dbReference type="Proteomes" id="UP000059680">
    <property type="component" value="Chromosome 6"/>
</dbReference>
<gene>
    <name evidence="1" type="ordered locus">Os06g0715350</name>
    <name evidence="1" type="ORF">OSNPB_060715350</name>
</gene>